<name>W1IWD4_9GAMM</name>
<dbReference type="AlphaFoldDB" id="W1IWD4"/>
<organism evidence="1 2">
    <name type="scientific">Xenorhabdus cabanillasii JM26</name>
    <dbReference type="NCBI Taxonomy" id="1427517"/>
    <lineage>
        <taxon>Bacteria</taxon>
        <taxon>Pseudomonadati</taxon>
        <taxon>Pseudomonadota</taxon>
        <taxon>Gammaproteobacteria</taxon>
        <taxon>Enterobacterales</taxon>
        <taxon>Morganellaceae</taxon>
        <taxon>Xenorhabdus</taxon>
    </lineage>
</organism>
<sequence length="58" mass="5939">MTASINKSYMVSIILGASLVGLAMGYTLPMVSLKLAGQNHTSTTLGIVSALPAVGREC</sequence>
<comment type="caution">
    <text evidence="1">The sequence shown here is derived from an EMBL/GenBank/DDBJ whole genome shotgun (WGS) entry which is preliminary data.</text>
</comment>
<accession>W1IWD4</accession>
<evidence type="ECO:0000313" key="2">
    <source>
        <dbReference type="Proteomes" id="UP000019197"/>
    </source>
</evidence>
<dbReference type="RefSeq" id="WP_141557308.1">
    <property type="nucleotide sequence ID" value="NZ_CAWLVK010000081.1"/>
</dbReference>
<dbReference type="Proteomes" id="UP000019197">
    <property type="component" value="Unassembled WGS sequence"/>
</dbReference>
<dbReference type="EMBL" id="CBXE010000081">
    <property type="protein sequence ID" value="CDL82764.1"/>
    <property type="molecule type" value="Genomic_DNA"/>
</dbReference>
<reference evidence="1 2" key="1">
    <citation type="submission" date="2013-11" db="EMBL/GenBank/DDBJ databases">
        <title>Draft genome sequence and annotation of the entomopathogenic bacterium, Xenorhabdus cabanillasi strain JM26.</title>
        <authorList>
            <person name="Gualtieri M."/>
            <person name="Ogier J.C."/>
            <person name="Pages S."/>
            <person name="Givaudan A."/>
            <person name="Gaudriault S."/>
        </authorList>
    </citation>
    <scope>NUCLEOTIDE SEQUENCE [LARGE SCALE GENOMIC DNA]</scope>
    <source>
        <strain evidence="1 2">JM26</strain>
    </source>
</reference>
<protein>
    <submittedName>
        <fullName evidence="1">Uncharacterized protein</fullName>
    </submittedName>
</protein>
<gene>
    <name evidence="1" type="ORF">XCR1_1710021</name>
</gene>
<evidence type="ECO:0000313" key="1">
    <source>
        <dbReference type="EMBL" id="CDL82764.1"/>
    </source>
</evidence>
<proteinExistence type="predicted"/>